<dbReference type="KEGG" id="dee:HQN60_14000"/>
<evidence type="ECO:0000256" key="1">
    <source>
        <dbReference type="ARBA" id="ARBA00007072"/>
    </source>
</evidence>
<accession>A0A6M8SSQ0</accession>
<dbReference type="GO" id="GO:0008810">
    <property type="term" value="F:cellulase activity"/>
    <property type="evidence" value="ECO:0007669"/>
    <property type="project" value="InterPro"/>
</dbReference>
<dbReference type="Pfam" id="PF02927">
    <property type="entry name" value="CelD_N"/>
    <property type="match status" value="1"/>
</dbReference>
<dbReference type="EMBL" id="CP054143">
    <property type="protein sequence ID" value="QKJ67741.1"/>
    <property type="molecule type" value="Genomic_DNA"/>
</dbReference>
<keyword evidence="3" id="KW-0624">Polysaccharide degradation</keyword>
<evidence type="ECO:0000313" key="7">
    <source>
        <dbReference type="Proteomes" id="UP000504844"/>
    </source>
</evidence>
<dbReference type="Gene3D" id="2.60.40.10">
    <property type="entry name" value="Immunoglobulins"/>
    <property type="match status" value="1"/>
</dbReference>
<dbReference type="InterPro" id="IPR004197">
    <property type="entry name" value="Cellulase_Ig-like"/>
</dbReference>
<dbReference type="Proteomes" id="UP000504844">
    <property type="component" value="Chromosome"/>
</dbReference>
<dbReference type="InterPro" id="IPR013783">
    <property type="entry name" value="Ig-like_fold"/>
</dbReference>
<keyword evidence="2" id="KW-0119">Carbohydrate metabolism</keyword>
<name>A0A6M8SSQ0_9NEIS</name>
<dbReference type="GO" id="GO:0000272">
    <property type="term" value="P:polysaccharide catabolic process"/>
    <property type="evidence" value="ECO:0007669"/>
    <property type="project" value="UniProtKB-KW"/>
</dbReference>
<evidence type="ECO:0000259" key="5">
    <source>
        <dbReference type="Pfam" id="PF02927"/>
    </source>
</evidence>
<dbReference type="InterPro" id="IPR001701">
    <property type="entry name" value="Glyco_hydro_9"/>
</dbReference>
<dbReference type="Gene3D" id="1.50.10.10">
    <property type="match status" value="1"/>
</dbReference>
<organism evidence="6 7">
    <name type="scientific">Deefgea piscis</name>
    <dbReference type="NCBI Taxonomy" id="2739061"/>
    <lineage>
        <taxon>Bacteria</taxon>
        <taxon>Pseudomonadati</taxon>
        <taxon>Pseudomonadota</taxon>
        <taxon>Betaproteobacteria</taxon>
        <taxon>Neisseriales</taxon>
        <taxon>Chitinibacteraceae</taxon>
        <taxon>Deefgea</taxon>
    </lineage>
</organism>
<comment type="similarity">
    <text evidence="1">Belongs to the glycosyl hydrolase 9 (cellulase E) family.</text>
</comment>
<keyword evidence="6" id="KW-0378">Hydrolase</keyword>
<evidence type="ECO:0000256" key="3">
    <source>
        <dbReference type="ARBA" id="ARBA00023326"/>
    </source>
</evidence>
<dbReference type="InterPro" id="IPR008928">
    <property type="entry name" value="6-hairpin_glycosidase_sf"/>
</dbReference>
<keyword evidence="7" id="KW-1185">Reference proteome</keyword>
<dbReference type="Pfam" id="PF00759">
    <property type="entry name" value="Glyco_hydro_9"/>
    <property type="match status" value="1"/>
</dbReference>
<feature type="domain" description="Cellulase Ig-like" evidence="5">
    <location>
        <begin position="5"/>
        <end position="82"/>
    </location>
</feature>
<dbReference type="SUPFAM" id="SSF48208">
    <property type="entry name" value="Six-hairpin glycosidases"/>
    <property type="match status" value="1"/>
</dbReference>
<dbReference type="AlphaFoldDB" id="A0A6M8SSQ0"/>
<dbReference type="InterPro" id="IPR014756">
    <property type="entry name" value="Ig_E-set"/>
</dbReference>
<evidence type="ECO:0000256" key="2">
    <source>
        <dbReference type="ARBA" id="ARBA00023277"/>
    </source>
</evidence>
<dbReference type="CDD" id="cd02850">
    <property type="entry name" value="E_set_Cellulase_N"/>
    <property type="match status" value="1"/>
</dbReference>
<sequence>MNFLFNHLGFAPNAEKVALIEAPVDQLAGKTFTVFDANTRQAVLRGAITPQGGVAKWKNWHFWGADFSALTTVGEYFVVVDDLHPPLVSHRFAIAEGLFAGQMLSDLVHYIKGQRCTGIYNQADLSRPKWGSEERRDVSGGWYDASGDCSKYLSHLAFSQYMNPQQTPQVVWNLIDGHSRLPAQLKWFDERMVDEALHGADFLVRMQDPAGYFYMTVFDQWSKDENRRDICEYKTQKGDKYASYQAAFRQGGGMAIAALARASQLSRDGECFGRADYLLAASRGFAHLEAHNLAYLEDQTENIIDDYCALLAASELWDVTADGVYLAAAERRVQQILARQQPEGWFRADELGARSYFHAAEAGLLYIALLRFIEVAPESTWLASIRDALRLAYTFEIKITYADVNNPFGYPRQYVKHNGLAGNTQFFIPHQNESGYWWQGENARLASIVAAAAQVQCLFADDAEFAAQIAKYGQSALDWILGANPYDACMLQGWGRNNPRYEPGFYNAPGGVCNGITSGFDDEADIDFKTAEVATMANSWRWTEQWMPHGAWLFLALCCRVKNESKEV</sequence>
<evidence type="ECO:0000259" key="4">
    <source>
        <dbReference type="Pfam" id="PF00759"/>
    </source>
</evidence>
<dbReference type="SUPFAM" id="SSF81296">
    <property type="entry name" value="E set domains"/>
    <property type="match status" value="1"/>
</dbReference>
<gene>
    <name evidence="6" type="ORF">HQN60_14000</name>
</gene>
<proteinExistence type="inferred from homology"/>
<reference evidence="6 7" key="1">
    <citation type="submission" date="2020-05" db="EMBL/GenBank/DDBJ databases">
        <title>Complete genome sequence of Deefgea sp. D17.</title>
        <authorList>
            <person name="Bae J.-W."/>
            <person name="Han J.E."/>
        </authorList>
    </citation>
    <scope>NUCLEOTIDE SEQUENCE [LARGE SCALE GENOMIC DNA]</scope>
    <source>
        <strain evidence="6 7">D17</strain>
    </source>
</reference>
<protein>
    <submittedName>
        <fullName evidence="6">Glycoside hydrolase family 9 protein</fullName>
    </submittedName>
</protein>
<evidence type="ECO:0000313" key="6">
    <source>
        <dbReference type="EMBL" id="QKJ67741.1"/>
    </source>
</evidence>
<dbReference type="InterPro" id="IPR012341">
    <property type="entry name" value="6hp_glycosidase-like_sf"/>
</dbReference>
<feature type="domain" description="Glycoside hydrolase family 9" evidence="4">
    <location>
        <begin position="102"/>
        <end position="500"/>
    </location>
</feature>
<dbReference type="RefSeq" id="WP_173534242.1">
    <property type="nucleotide sequence ID" value="NZ_CP054143.1"/>
</dbReference>